<accession>A0A2G5FC11</accession>
<sequence length="84" mass="10311">MLREYKNDRNHKIDVESLELEDDLSYPEGPVKITGWKEKQLRSKVIPSVKVVWQHHNVKEATWERESEMRDKYPELYFRKECYQ</sequence>
<dbReference type="PANTHER" id="PTHR46148">
    <property type="entry name" value="CHROMO DOMAIN-CONTAINING PROTEIN"/>
    <property type="match status" value="1"/>
</dbReference>
<evidence type="ECO:0000313" key="1">
    <source>
        <dbReference type="EMBL" id="PIA65470.1"/>
    </source>
</evidence>
<evidence type="ECO:0000313" key="2">
    <source>
        <dbReference type="Proteomes" id="UP000230069"/>
    </source>
</evidence>
<dbReference type="STRING" id="218851.A0A2G5FC11"/>
<reference evidence="1 2" key="1">
    <citation type="submission" date="2017-09" db="EMBL/GenBank/DDBJ databases">
        <title>WGS assembly of Aquilegia coerulea Goldsmith.</title>
        <authorList>
            <person name="Hodges S."/>
            <person name="Kramer E."/>
            <person name="Nordborg M."/>
            <person name="Tomkins J."/>
            <person name="Borevitz J."/>
            <person name="Derieg N."/>
            <person name="Yan J."/>
            <person name="Mihaltcheva S."/>
            <person name="Hayes R.D."/>
            <person name="Rokhsar D."/>
        </authorList>
    </citation>
    <scope>NUCLEOTIDE SEQUENCE [LARGE SCALE GENOMIC DNA]</scope>
    <source>
        <strain evidence="2">cv. Goldsmith</strain>
    </source>
</reference>
<keyword evidence="2" id="KW-1185">Reference proteome</keyword>
<dbReference type="AlphaFoldDB" id="A0A2G5FC11"/>
<dbReference type="PANTHER" id="PTHR46148:SF57">
    <property type="entry name" value="OS12G0499874 PROTEIN"/>
    <property type="match status" value="1"/>
</dbReference>
<dbReference type="OrthoDB" id="1633836at2759"/>
<gene>
    <name evidence="1" type="ORF">AQUCO_00100754v1</name>
</gene>
<protein>
    <recommendedName>
        <fullName evidence="3">Chromo domain-containing protein</fullName>
    </recommendedName>
</protein>
<proteinExistence type="predicted"/>
<name>A0A2G5FC11_AQUCA</name>
<dbReference type="InParanoid" id="A0A2G5FC11"/>
<organism evidence="1 2">
    <name type="scientific">Aquilegia coerulea</name>
    <name type="common">Rocky mountain columbine</name>
    <dbReference type="NCBI Taxonomy" id="218851"/>
    <lineage>
        <taxon>Eukaryota</taxon>
        <taxon>Viridiplantae</taxon>
        <taxon>Streptophyta</taxon>
        <taxon>Embryophyta</taxon>
        <taxon>Tracheophyta</taxon>
        <taxon>Spermatophyta</taxon>
        <taxon>Magnoliopsida</taxon>
        <taxon>Ranunculales</taxon>
        <taxon>Ranunculaceae</taxon>
        <taxon>Thalictroideae</taxon>
        <taxon>Aquilegia</taxon>
    </lineage>
</organism>
<dbReference type="EMBL" id="KZ305018">
    <property type="protein sequence ID" value="PIA65470.1"/>
    <property type="molecule type" value="Genomic_DNA"/>
</dbReference>
<dbReference type="Proteomes" id="UP000230069">
    <property type="component" value="Unassembled WGS sequence"/>
</dbReference>
<evidence type="ECO:0008006" key="3">
    <source>
        <dbReference type="Google" id="ProtNLM"/>
    </source>
</evidence>